<evidence type="ECO:0000256" key="11">
    <source>
        <dbReference type="SAM" id="MobiDB-lite"/>
    </source>
</evidence>
<organism evidence="12 13">
    <name type="scientific">Leptonema illini</name>
    <dbReference type="NCBI Taxonomy" id="183"/>
    <lineage>
        <taxon>Bacteria</taxon>
        <taxon>Pseudomonadati</taxon>
        <taxon>Spirochaetota</taxon>
        <taxon>Spirochaetia</taxon>
        <taxon>Leptospirales</taxon>
        <taxon>Leptospiraceae</taxon>
        <taxon>Leptonema</taxon>
    </lineage>
</organism>
<feature type="compositionally biased region" description="Basic residues" evidence="11">
    <location>
        <begin position="22"/>
        <end position="38"/>
    </location>
</feature>
<keyword evidence="8" id="KW-0443">Lipid metabolism</keyword>
<reference evidence="12 13" key="1">
    <citation type="submission" date="2019-10" db="EMBL/GenBank/DDBJ databases">
        <title>Extracellular Electron Transfer in a Candidatus Methanoperedens spp. Enrichment Culture.</title>
        <authorList>
            <person name="Berger S."/>
            <person name="Rangel Shaw D."/>
            <person name="Berben T."/>
            <person name="In 'T Zandt M."/>
            <person name="Frank J."/>
            <person name="Reimann J."/>
            <person name="Jetten M.S.M."/>
            <person name="Welte C.U."/>
        </authorList>
    </citation>
    <scope>NUCLEOTIDE SEQUENCE [LARGE SCALE GENOMIC DNA]</scope>
    <source>
        <strain evidence="12">SB12</strain>
    </source>
</reference>
<evidence type="ECO:0000256" key="8">
    <source>
        <dbReference type="ARBA" id="ARBA00023098"/>
    </source>
</evidence>
<evidence type="ECO:0000313" key="12">
    <source>
        <dbReference type="EMBL" id="KAB2929579.1"/>
    </source>
</evidence>
<dbReference type="PANTHER" id="PTHR30372">
    <property type="entry name" value="LIPID-A-DISACCHARIDE SYNTHASE"/>
    <property type="match status" value="1"/>
</dbReference>
<evidence type="ECO:0000256" key="3">
    <source>
        <dbReference type="ARBA" id="ARBA00020902"/>
    </source>
</evidence>
<keyword evidence="7 12" id="KW-0808">Transferase</keyword>
<dbReference type="Pfam" id="PF02684">
    <property type="entry name" value="LpxB"/>
    <property type="match status" value="1"/>
</dbReference>
<evidence type="ECO:0000256" key="2">
    <source>
        <dbReference type="ARBA" id="ARBA00012687"/>
    </source>
</evidence>
<feature type="compositionally biased region" description="Low complexity" evidence="11">
    <location>
        <begin position="39"/>
        <end position="63"/>
    </location>
</feature>
<evidence type="ECO:0000256" key="6">
    <source>
        <dbReference type="ARBA" id="ARBA00022676"/>
    </source>
</evidence>
<dbReference type="GO" id="GO:0008915">
    <property type="term" value="F:lipid-A-disaccharide synthase activity"/>
    <property type="evidence" value="ECO:0007669"/>
    <property type="project" value="UniProtKB-UniRule"/>
</dbReference>
<feature type="compositionally biased region" description="Basic and acidic residues" evidence="11">
    <location>
        <begin position="469"/>
        <end position="481"/>
    </location>
</feature>
<dbReference type="GO" id="GO:0016020">
    <property type="term" value="C:membrane"/>
    <property type="evidence" value="ECO:0007669"/>
    <property type="project" value="GOC"/>
</dbReference>
<dbReference type="GO" id="GO:0009245">
    <property type="term" value="P:lipid A biosynthetic process"/>
    <property type="evidence" value="ECO:0007669"/>
    <property type="project" value="UniProtKB-UniRule"/>
</dbReference>
<dbReference type="PANTHER" id="PTHR30372:SF4">
    <property type="entry name" value="LIPID-A-DISACCHARIDE SYNTHASE, MITOCHONDRIAL-RELATED"/>
    <property type="match status" value="1"/>
</dbReference>
<evidence type="ECO:0000256" key="9">
    <source>
        <dbReference type="ARBA" id="ARBA00048975"/>
    </source>
</evidence>
<evidence type="ECO:0000313" key="13">
    <source>
        <dbReference type="Proteomes" id="UP000460298"/>
    </source>
</evidence>
<accession>A0A833LVE2</accession>
<dbReference type="EMBL" id="WBUI01000029">
    <property type="protein sequence ID" value="KAB2929579.1"/>
    <property type="molecule type" value="Genomic_DNA"/>
</dbReference>
<evidence type="ECO:0000256" key="5">
    <source>
        <dbReference type="ARBA" id="ARBA00022556"/>
    </source>
</evidence>
<protein>
    <recommendedName>
        <fullName evidence="3 10">Lipid-A-disaccharide synthase</fullName>
        <ecNumber evidence="2 10">2.4.1.182</ecNumber>
    </recommendedName>
</protein>
<dbReference type="SUPFAM" id="SSF53756">
    <property type="entry name" value="UDP-Glycosyltransferase/glycogen phosphorylase"/>
    <property type="match status" value="1"/>
</dbReference>
<evidence type="ECO:0000256" key="7">
    <source>
        <dbReference type="ARBA" id="ARBA00022679"/>
    </source>
</evidence>
<keyword evidence="6 12" id="KW-0328">Glycosyltransferase</keyword>
<dbReference type="AlphaFoldDB" id="A0A833LVE2"/>
<dbReference type="InterPro" id="IPR003835">
    <property type="entry name" value="Glyco_trans_19"/>
</dbReference>
<dbReference type="GO" id="GO:0005543">
    <property type="term" value="F:phospholipid binding"/>
    <property type="evidence" value="ECO:0007669"/>
    <property type="project" value="TreeGrafter"/>
</dbReference>
<comment type="function">
    <text evidence="1">Condensation of UDP-2,3-diacylglucosamine and 2,3-diacylglucosamine-1-phosphate to form lipid A disaccharide, a precursor of lipid A, a phosphorylated glycolipid that anchors the lipopolysaccharide to the outer membrane of the cell.</text>
</comment>
<gene>
    <name evidence="12" type="primary">lpxB</name>
    <name evidence="12" type="ORF">F9K24_19500</name>
</gene>
<dbReference type="NCBIfam" id="TIGR00215">
    <property type="entry name" value="lpxB"/>
    <property type="match status" value="1"/>
</dbReference>
<comment type="catalytic activity">
    <reaction evidence="9">
        <text>a lipid X + a UDP-2-N,3-O-bis[(3R)-3-hydroxyacyl]-alpha-D-glucosamine = a lipid A disaccharide + UDP + H(+)</text>
        <dbReference type="Rhea" id="RHEA:67828"/>
        <dbReference type="ChEBI" id="CHEBI:15378"/>
        <dbReference type="ChEBI" id="CHEBI:58223"/>
        <dbReference type="ChEBI" id="CHEBI:137748"/>
        <dbReference type="ChEBI" id="CHEBI:176338"/>
        <dbReference type="ChEBI" id="CHEBI:176343"/>
        <dbReference type="EC" id="2.4.1.182"/>
    </reaction>
</comment>
<keyword evidence="4" id="KW-0444">Lipid biosynthesis</keyword>
<sequence>MTAKKKAAARKSAQAKSDPKKSASKKSASKKPPSKKSASKLLASKTSVSKKPVSKKAVQQAKPSAKKPAHSAVRGLHLRAPMLIVAGEHSGDRLGGDLIHELKQQGFRSFFGTGGERMQAEGMQLVEHVDTMAVIGFVEVLRAYSRLKALAQRLTAMAIEKKVKTVVLIDYPGFNLRIAAMLKEADPDIFIVYLVSPQIWAWKYGRIHTIRKHVDLMLTLFEFEKEIYDSEGVPAEWIGHPMVNRIPEELKRQSPVAAHRGTSLGLLPGSRRSEIRLLLPAFLEAARILKERHPHLHIRLPFVDERLREFAAPFLEGSEALGLEISVGNSLAVMEGSDIIFIASGTATLEAAFFKKPMVICYRSHWLNVFIASLVMRTRFIGLPNLLAGEQVALELLQNEVTPAAIAEEGERLLKKKSERERIIRRLSEIPFAPKKKRPARLAVEYIERYLTRPDLTRAEKSVSTSRVESSKKKAASETVK</sequence>
<dbReference type="EC" id="2.4.1.182" evidence="2 10"/>
<evidence type="ECO:0000256" key="4">
    <source>
        <dbReference type="ARBA" id="ARBA00022516"/>
    </source>
</evidence>
<comment type="caution">
    <text evidence="12">The sequence shown here is derived from an EMBL/GenBank/DDBJ whole genome shotgun (WGS) entry which is preliminary data.</text>
</comment>
<feature type="region of interest" description="Disordered" evidence="11">
    <location>
        <begin position="458"/>
        <end position="481"/>
    </location>
</feature>
<proteinExistence type="predicted"/>
<evidence type="ECO:0000256" key="10">
    <source>
        <dbReference type="NCBIfam" id="TIGR00215"/>
    </source>
</evidence>
<name>A0A833LVE2_9LEPT</name>
<keyword evidence="5" id="KW-0441">Lipid A biosynthesis</keyword>
<dbReference type="Proteomes" id="UP000460298">
    <property type="component" value="Unassembled WGS sequence"/>
</dbReference>
<evidence type="ECO:0000256" key="1">
    <source>
        <dbReference type="ARBA" id="ARBA00002056"/>
    </source>
</evidence>
<feature type="region of interest" description="Disordered" evidence="11">
    <location>
        <begin position="1"/>
        <end position="72"/>
    </location>
</feature>